<dbReference type="Pfam" id="PF03951">
    <property type="entry name" value="Gln-synt_N"/>
    <property type="match status" value="1"/>
</dbReference>
<dbReference type="InterPro" id="IPR008146">
    <property type="entry name" value="Gln_synth_cat_dom"/>
</dbReference>
<evidence type="ECO:0000256" key="2">
    <source>
        <dbReference type="ARBA" id="ARBA00009897"/>
    </source>
</evidence>
<dbReference type="FunFam" id="3.30.590.10:FF:000003">
    <property type="entry name" value="Glutamine synthetase 2"/>
    <property type="match status" value="1"/>
</dbReference>
<dbReference type="InterPro" id="IPR036651">
    <property type="entry name" value="Gln_synt_N_sf"/>
</dbReference>
<dbReference type="EMBL" id="BLVO01000001">
    <property type="protein sequence ID" value="GFM31720.1"/>
    <property type="molecule type" value="Genomic_DNA"/>
</dbReference>
<evidence type="ECO:0000256" key="4">
    <source>
        <dbReference type="ARBA" id="ARBA00022723"/>
    </source>
</evidence>
<dbReference type="PROSITE" id="PS00181">
    <property type="entry name" value="GLNA_ATP"/>
    <property type="match status" value="1"/>
</dbReference>
<evidence type="ECO:0000259" key="11">
    <source>
        <dbReference type="PROSITE" id="PS51987"/>
    </source>
</evidence>
<proteinExistence type="inferred from homology"/>
<name>A0A7J0BDF6_9BACT</name>
<evidence type="ECO:0000256" key="5">
    <source>
        <dbReference type="ARBA" id="ARBA00022741"/>
    </source>
</evidence>
<dbReference type="AlphaFoldDB" id="A0A7J0BDF6"/>
<dbReference type="Gene3D" id="3.10.20.70">
    <property type="entry name" value="Glutamine synthetase, N-terminal domain"/>
    <property type="match status" value="1"/>
</dbReference>
<evidence type="ECO:0000256" key="7">
    <source>
        <dbReference type="ARBA" id="ARBA00022842"/>
    </source>
</evidence>
<dbReference type="GO" id="GO:0004356">
    <property type="term" value="F:glutamine synthetase activity"/>
    <property type="evidence" value="ECO:0007669"/>
    <property type="project" value="InterPro"/>
</dbReference>
<dbReference type="InterPro" id="IPR027303">
    <property type="entry name" value="Gln_synth_gly_rich_site"/>
</dbReference>
<keyword evidence="13" id="KW-1185">Reference proteome</keyword>
<comment type="caution">
    <text evidence="12">The sequence shown here is derived from an EMBL/GenBank/DDBJ whole genome shotgun (WGS) entry which is preliminary data.</text>
</comment>
<dbReference type="Gene3D" id="3.30.590.10">
    <property type="entry name" value="Glutamine synthetase/guanido kinase, catalytic domain"/>
    <property type="match status" value="1"/>
</dbReference>
<keyword evidence="3" id="KW-0436">Ligase</keyword>
<keyword evidence="7" id="KW-0460">Magnesium</keyword>
<dbReference type="GO" id="GO:0006542">
    <property type="term" value="P:glutamine biosynthetic process"/>
    <property type="evidence" value="ECO:0007669"/>
    <property type="project" value="InterPro"/>
</dbReference>
<dbReference type="PANTHER" id="PTHR43785:SF12">
    <property type="entry name" value="TYPE-1 GLUTAMINE SYNTHETASE 2"/>
    <property type="match status" value="1"/>
</dbReference>
<dbReference type="SUPFAM" id="SSF55931">
    <property type="entry name" value="Glutamine synthetase/guanido kinase"/>
    <property type="match status" value="1"/>
</dbReference>
<keyword evidence="6" id="KW-0067">ATP-binding</keyword>
<protein>
    <submittedName>
        <fullName evidence="12">Glutamine synthetase</fullName>
    </submittedName>
</protein>
<dbReference type="PROSITE" id="PS51986">
    <property type="entry name" value="GS_BETA_GRASP"/>
    <property type="match status" value="1"/>
</dbReference>
<keyword evidence="4" id="KW-0479">Metal-binding</keyword>
<dbReference type="SUPFAM" id="SSF54368">
    <property type="entry name" value="Glutamine synthetase, N-terminal domain"/>
    <property type="match status" value="1"/>
</dbReference>
<evidence type="ECO:0000256" key="6">
    <source>
        <dbReference type="ARBA" id="ARBA00022840"/>
    </source>
</evidence>
<evidence type="ECO:0000313" key="13">
    <source>
        <dbReference type="Proteomes" id="UP000503840"/>
    </source>
</evidence>
<evidence type="ECO:0000256" key="8">
    <source>
        <dbReference type="PROSITE-ProRule" id="PRU01330"/>
    </source>
</evidence>
<evidence type="ECO:0000313" key="12">
    <source>
        <dbReference type="EMBL" id="GFM31720.1"/>
    </source>
</evidence>
<reference evidence="12 13" key="1">
    <citation type="submission" date="2020-05" db="EMBL/GenBank/DDBJ databases">
        <title>Draft genome sequence of Desulfovibrio sp. strain HN2T.</title>
        <authorList>
            <person name="Ueno A."/>
            <person name="Tamazawa S."/>
            <person name="Tamamura S."/>
            <person name="Murakami T."/>
            <person name="Kiyama T."/>
            <person name="Inomata H."/>
            <person name="Amano Y."/>
            <person name="Miyakawa K."/>
            <person name="Tamaki H."/>
            <person name="Naganuma T."/>
            <person name="Kaneko K."/>
        </authorList>
    </citation>
    <scope>NUCLEOTIDE SEQUENCE [LARGE SCALE GENOMIC DNA]</scope>
    <source>
        <strain evidence="12 13">HN2</strain>
    </source>
</reference>
<comment type="similarity">
    <text evidence="2 8 9">Belongs to the glutamine synthetase family.</text>
</comment>
<dbReference type="InterPro" id="IPR014746">
    <property type="entry name" value="Gln_synth/guanido_kin_cat_dom"/>
</dbReference>
<evidence type="ECO:0000256" key="9">
    <source>
        <dbReference type="RuleBase" id="RU000384"/>
    </source>
</evidence>
<evidence type="ECO:0000259" key="10">
    <source>
        <dbReference type="PROSITE" id="PS51986"/>
    </source>
</evidence>
<dbReference type="GO" id="GO:0046872">
    <property type="term" value="F:metal ion binding"/>
    <property type="evidence" value="ECO:0007669"/>
    <property type="project" value="UniProtKB-KW"/>
</dbReference>
<dbReference type="InterPro" id="IPR008147">
    <property type="entry name" value="Gln_synt_N"/>
</dbReference>
<dbReference type="PROSITE" id="PS51987">
    <property type="entry name" value="GS_CATALYTIC"/>
    <property type="match status" value="1"/>
</dbReference>
<dbReference type="RefSeq" id="WP_174403427.1">
    <property type="nucleotide sequence ID" value="NZ_BLVO01000001.1"/>
</dbReference>
<evidence type="ECO:0000256" key="1">
    <source>
        <dbReference type="ARBA" id="ARBA00001946"/>
    </source>
</evidence>
<sequence>MSNYPVFNCKNGDDVIKAVKEFHVSFVQFWFVDILGNLKSFQVTPSELEAAFEEGMGFDGSSILGFTRIEESDMVAYPDATTFQICSWRPLERPVARMFCDIKSPDGTPYEGDPRYILRKLVERAAQKGYTYYVGPELEFFLFASSTSPQPLDFGGYFDAPPLDLGNDVRREIIFALERMGIPVEYSHHEVAPSQHEIDLRYNEAMKMADIAMTYKVVVKEVARKHGCYATFMPKPIFGENGSGMHVHQSLFKNGKNAFFDPNDPHHLSGEARAYIAGLLTHAKEFTCVTNQWVNSYKRLVPGYEAPVYIAWAQRNRSALIRVPMYKPGKEAATRIELRSPDPAANPYLAFAVMLGAGLEGIEKGYELPAAVEENIFAMESEDLTAKGIDSLPGSLYEAAMLMKDSKLVKSVLGEHMHRNLVGNKLIEWDGYRTHVSEYEIKNYLPIL</sequence>
<dbReference type="Pfam" id="PF00120">
    <property type="entry name" value="Gln-synt_C"/>
    <property type="match status" value="1"/>
</dbReference>
<organism evidence="12 13">
    <name type="scientific">Desulfovibrio subterraneus</name>
    <dbReference type="NCBI Taxonomy" id="2718620"/>
    <lineage>
        <taxon>Bacteria</taxon>
        <taxon>Pseudomonadati</taxon>
        <taxon>Thermodesulfobacteriota</taxon>
        <taxon>Desulfovibrionia</taxon>
        <taxon>Desulfovibrionales</taxon>
        <taxon>Desulfovibrionaceae</taxon>
        <taxon>Desulfovibrio</taxon>
    </lineage>
</organism>
<comment type="cofactor">
    <cofactor evidence="1">
        <name>Mg(2+)</name>
        <dbReference type="ChEBI" id="CHEBI:18420"/>
    </cofactor>
</comment>
<evidence type="ECO:0000256" key="3">
    <source>
        <dbReference type="ARBA" id="ARBA00022598"/>
    </source>
</evidence>
<feature type="domain" description="GS catalytic" evidence="11">
    <location>
        <begin position="114"/>
        <end position="448"/>
    </location>
</feature>
<dbReference type="GO" id="GO:0005524">
    <property type="term" value="F:ATP binding"/>
    <property type="evidence" value="ECO:0007669"/>
    <property type="project" value="UniProtKB-KW"/>
</dbReference>
<dbReference type="Proteomes" id="UP000503840">
    <property type="component" value="Unassembled WGS sequence"/>
</dbReference>
<dbReference type="PANTHER" id="PTHR43785">
    <property type="entry name" value="GAMMA-GLUTAMYLPUTRESCINE SYNTHETASE"/>
    <property type="match status" value="1"/>
</dbReference>
<accession>A0A7J0BDF6</accession>
<feature type="domain" description="GS beta-grasp" evidence="10">
    <location>
        <begin position="22"/>
        <end position="107"/>
    </location>
</feature>
<gene>
    <name evidence="12" type="primary">glnA</name>
    <name evidence="12" type="ORF">DSM101010T_00850</name>
</gene>
<dbReference type="SMART" id="SM01230">
    <property type="entry name" value="Gln-synt_C"/>
    <property type="match status" value="1"/>
</dbReference>
<keyword evidence="5" id="KW-0547">Nucleotide-binding</keyword>